<comment type="subunit">
    <text evidence="2">Heterohexamer of two PFD-alpha type and four PFD-beta type subunits.</text>
</comment>
<dbReference type="InterPro" id="IPR009053">
    <property type="entry name" value="Prefoldin"/>
</dbReference>
<dbReference type="InterPro" id="IPR002777">
    <property type="entry name" value="PFD_beta-like"/>
</dbReference>
<dbReference type="EMBL" id="JBGFUD010001512">
    <property type="protein sequence ID" value="MFH4976389.1"/>
    <property type="molecule type" value="Genomic_DNA"/>
</dbReference>
<dbReference type="PANTHER" id="PTHR20903:SF0">
    <property type="entry name" value="PREFOLDIN SUBUNIT 1"/>
    <property type="match status" value="1"/>
</dbReference>
<evidence type="ECO:0000313" key="5">
    <source>
        <dbReference type="Proteomes" id="UP001608902"/>
    </source>
</evidence>
<dbReference type="Proteomes" id="UP001608902">
    <property type="component" value="Unassembled WGS sequence"/>
</dbReference>
<evidence type="ECO:0008006" key="6">
    <source>
        <dbReference type="Google" id="ProtNLM"/>
    </source>
</evidence>
<reference evidence="4 5" key="1">
    <citation type="submission" date="2024-08" db="EMBL/GenBank/DDBJ databases">
        <title>Gnathostoma spinigerum genome.</title>
        <authorList>
            <person name="Gonzalez-Bertolin B."/>
            <person name="Monzon S."/>
            <person name="Zaballos A."/>
            <person name="Jimenez P."/>
            <person name="Dekumyoy P."/>
            <person name="Varona S."/>
            <person name="Cuesta I."/>
            <person name="Sumanam S."/>
            <person name="Adisakwattana P."/>
            <person name="Gasser R.B."/>
            <person name="Hernandez-Gonzalez A."/>
            <person name="Young N.D."/>
            <person name="Perteguer M.J."/>
        </authorList>
    </citation>
    <scope>NUCLEOTIDE SEQUENCE [LARGE SCALE GENOMIC DNA]</scope>
    <source>
        <strain evidence="4">AL3</strain>
        <tissue evidence="4">Liver</tissue>
    </source>
</reference>
<comment type="caution">
    <text evidence="4">The sequence shown here is derived from an EMBL/GenBank/DDBJ whole genome shotgun (WGS) entry which is preliminary data.</text>
</comment>
<proteinExistence type="inferred from homology"/>
<protein>
    <recommendedName>
        <fullName evidence="6">Prefoldin subunit 1</fullName>
    </recommendedName>
</protein>
<keyword evidence="5" id="KW-1185">Reference proteome</keyword>
<organism evidence="4 5">
    <name type="scientific">Gnathostoma spinigerum</name>
    <dbReference type="NCBI Taxonomy" id="75299"/>
    <lineage>
        <taxon>Eukaryota</taxon>
        <taxon>Metazoa</taxon>
        <taxon>Ecdysozoa</taxon>
        <taxon>Nematoda</taxon>
        <taxon>Chromadorea</taxon>
        <taxon>Rhabditida</taxon>
        <taxon>Spirurina</taxon>
        <taxon>Gnathostomatomorpha</taxon>
        <taxon>Gnathostomatoidea</taxon>
        <taxon>Gnathostomatidae</taxon>
        <taxon>Gnathostoma</taxon>
    </lineage>
</organism>
<keyword evidence="3" id="KW-0143">Chaperone</keyword>
<name>A0ABD6EE25_9BILA</name>
<gene>
    <name evidence="4" type="ORF">AB6A40_003098</name>
</gene>
<evidence type="ECO:0000256" key="3">
    <source>
        <dbReference type="ARBA" id="ARBA00023186"/>
    </source>
</evidence>
<dbReference type="SUPFAM" id="SSF46579">
    <property type="entry name" value="Prefoldin"/>
    <property type="match status" value="1"/>
</dbReference>
<accession>A0ABD6EE25</accession>
<sequence length="130" mass="14972">MRQMNSGRNTMTSSYDEQLRKMFQDLQAKMIATKEKIEEGEEVCRNEEKAIKVASVVKGRLEELSDSNKVYRAVGRSFLLVDRKSELSRQDAVTKAAEEKIVAINKQKEYLQKSLVDAEQNLREMVMARP</sequence>
<evidence type="ECO:0000256" key="2">
    <source>
        <dbReference type="ARBA" id="ARBA00011695"/>
    </source>
</evidence>
<dbReference type="Gene3D" id="1.10.287.370">
    <property type="match status" value="1"/>
</dbReference>
<dbReference type="AlphaFoldDB" id="A0ABD6EE25"/>
<dbReference type="PANTHER" id="PTHR20903">
    <property type="entry name" value="PREFOLDIN SUBUNIT 1-RELATED"/>
    <property type="match status" value="1"/>
</dbReference>
<dbReference type="Pfam" id="PF01920">
    <property type="entry name" value="Prefoldin_2"/>
    <property type="match status" value="1"/>
</dbReference>
<evidence type="ECO:0000313" key="4">
    <source>
        <dbReference type="EMBL" id="MFH4976389.1"/>
    </source>
</evidence>
<evidence type="ECO:0000256" key="1">
    <source>
        <dbReference type="ARBA" id="ARBA00008045"/>
    </source>
</evidence>
<comment type="similarity">
    <text evidence="1">Belongs to the prefoldin subunit beta family.</text>
</comment>